<dbReference type="EMBL" id="CAJVPK010009004">
    <property type="protein sequence ID" value="CAG8664367.1"/>
    <property type="molecule type" value="Genomic_DNA"/>
</dbReference>
<protein>
    <submittedName>
        <fullName evidence="1">863_t:CDS:1</fullName>
    </submittedName>
</protein>
<feature type="non-terminal residue" evidence="1">
    <location>
        <position position="1"/>
    </location>
</feature>
<evidence type="ECO:0000313" key="1">
    <source>
        <dbReference type="EMBL" id="CAG8664367.1"/>
    </source>
</evidence>
<proteinExistence type="predicted"/>
<organism evidence="1 2">
    <name type="scientific">Diversispora eburnea</name>
    <dbReference type="NCBI Taxonomy" id="1213867"/>
    <lineage>
        <taxon>Eukaryota</taxon>
        <taxon>Fungi</taxon>
        <taxon>Fungi incertae sedis</taxon>
        <taxon>Mucoromycota</taxon>
        <taxon>Glomeromycotina</taxon>
        <taxon>Glomeromycetes</taxon>
        <taxon>Diversisporales</taxon>
        <taxon>Diversisporaceae</taxon>
        <taxon>Diversispora</taxon>
    </lineage>
</organism>
<keyword evidence="2" id="KW-1185">Reference proteome</keyword>
<feature type="non-terminal residue" evidence="1">
    <location>
        <position position="54"/>
    </location>
</feature>
<name>A0A9N9EAC9_9GLOM</name>
<reference evidence="1" key="1">
    <citation type="submission" date="2021-06" db="EMBL/GenBank/DDBJ databases">
        <authorList>
            <person name="Kallberg Y."/>
            <person name="Tangrot J."/>
            <person name="Rosling A."/>
        </authorList>
    </citation>
    <scope>NUCLEOTIDE SEQUENCE</scope>
    <source>
        <strain evidence="1">AZ414A</strain>
    </source>
</reference>
<sequence>LIKEEVKLHLFNWTSNPRNNPINLTSQWEKQYTPKVGISKLIYNPVTSPILIQE</sequence>
<evidence type="ECO:0000313" key="2">
    <source>
        <dbReference type="Proteomes" id="UP000789706"/>
    </source>
</evidence>
<dbReference type="Proteomes" id="UP000789706">
    <property type="component" value="Unassembled WGS sequence"/>
</dbReference>
<gene>
    <name evidence="1" type="ORF">DEBURN_LOCUS11868</name>
</gene>
<accession>A0A9N9EAC9</accession>
<comment type="caution">
    <text evidence="1">The sequence shown here is derived from an EMBL/GenBank/DDBJ whole genome shotgun (WGS) entry which is preliminary data.</text>
</comment>
<dbReference type="AlphaFoldDB" id="A0A9N9EAC9"/>